<reference evidence="2 3" key="1">
    <citation type="submission" date="2020-05" db="EMBL/GenBank/DDBJ databases">
        <authorList>
            <person name="Niu N."/>
        </authorList>
    </citation>
    <scope>NUCLEOTIDE SEQUENCE [LARGE SCALE GENOMIC DNA]</scope>
    <source>
        <strain evidence="2 3">LMG10982</strain>
    </source>
</reference>
<dbReference type="PANTHER" id="PTHR34825:SF1">
    <property type="entry name" value="AAA-ATPASE-LIKE DOMAIN-CONTAINING PROTEIN"/>
    <property type="match status" value="1"/>
</dbReference>
<keyword evidence="2" id="KW-0547">Nucleotide-binding</keyword>
<proteinExistence type="predicted"/>
<dbReference type="AlphaFoldDB" id="A0A7Y4LA34"/>
<evidence type="ECO:0000259" key="1">
    <source>
        <dbReference type="Pfam" id="PF09820"/>
    </source>
</evidence>
<organism evidence="2 3">
    <name type="scientific">Pelistega europaea</name>
    <dbReference type="NCBI Taxonomy" id="106147"/>
    <lineage>
        <taxon>Bacteria</taxon>
        <taxon>Pseudomonadati</taxon>
        <taxon>Pseudomonadota</taxon>
        <taxon>Betaproteobacteria</taxon>
        <taxon>Burkholderiales</taxon>
        <taxon>Alcaligenaceae</taxon>
        <taxon>Pelistega</taxon>
    </lineage>
</organism>
<protein>
    <submittedName>
        <fullName evidence="2">ATP-binding protein</fullName>
    </submittedName>
</protein>
<dbReference type="Pfam" id="PF09820">
    <property type="entry name" value="AAA-ATPase_like"/>
    <property type="match status" value="1"/>
</dbReference>
<sequence>MTRKLLPIGLTSLADIRHTNCYYVDKTPLIVKLLTTSRYIFLSRPRRFGKSLTIDTIAELFSGNKALFEGLYAEKHWDWDDVYPVIRLSFGGLEMKGDIANLMQYIRFHLELNETRLGVRVRDDIRNNEGLMLADLIVQTQQKHGKQVVILIDEYDKPIIDNLEDAELALKVRETLRSLYLQLKDFPSSIRFAMLTGVSKFGQMSLFSGLNHLEDITIDERYSALCGYTQEELEEVFAPELEGVDLGKLRTWYNGYNWTGESVYNPFDILLFFAKGNKYRSYWIGTGGNTAWLYKIIQRYRFSVLSIKDSVEIMSLLSSTDVGSLLPLPLMFQTGYLTLDGLVQDDEEEKYTLKFPNKEVRLAFNDGLWQWYSSLDTMSLSVQQSDLVQALRQGNLEDLQQVIRSAFAGLPHDWYRKNEIAYYEGHWASAFYMFFASCCEEVRAEEATRQGRADLVVKEGGNVYVFEFKMAHTGDAASALAQIKAKNYAEKYRATAKQVFEVGVSFDAESRELAFAY</sequence>
<dbReference type="Pfam" id="PF08011">
    <property type="entry name" value="PDDEXK_9"/>
    <property type="match status" value="1"/>
</dbReference>
<dbReference type="EMBL" id="JABGBO010000005">
    <property type="protein sequence ID" value="NOL49727.1"/>
    <property type="molecule type" value="Genomic_DNA"/>
</dbReference>
<dbReference type="Gene3D" id="3.40.50.300">
    <property type="entry name" value="P-loop containing nucleotide triphosphate hydrolases"/>
    <property type="match status" value="1"/>
</dbReference>
<comment type="caution">
    <text evidence="2">The sequence shown here is derived from an EMBL/GenBank/DDBJ whole genome shotgun (WGS) entry which is preliminary data.</text>
</comment>
<keyword evidence="3" id="KW-1185">Reference proteome</keyword>
<evidence type="ECO:0000313" key="3">
    <source>
        <dbReference type="Proteomes" id="UP000541421"/>
    </source>
</evidence>
<dbReference type="InterPro" id="IPR018631">
    <property type="entry name" value="AAA-ATPase-like_dom"/>
</dbReference>
<dbReference type="Proteomes" id="UP000541421">
    <property type="component" value="Unassembled WGS sequence"/>
</dbReference>
<dbReference type="GO" id="GO:0005524">
    <property type="term" value="F:ATP binding"/>
    <property type="evidence" value="ECO:0007669"/>
    <property type="project" value="UniProtKB-KW"/>
</dbReference>
<dbReference type="InterPro" id="IPR012547">
    <property type="entry name" value="PDDEXK_9"/>
</dbReference>
<dbReference type="RefSeq" id="WP_171588700.1">
    <property type="nucleotide sequence ID" value="NZ_JABGBO010000005.1"/>
</dbReference>
<gene>
    <name evidence="2" type="ORF">HKX40_06215</name>
</gene>
<feature type="domain" description="AAA-ATPase-like" evidence="1">
    <location>
        <begin position="7"/>
        <end position="207"/>
    </location>
</feature>
<dbReference type="InterPro" id="IPR027417">
    <property type="entry name" value="P-loop_NTPase"/>
</dbReference>
<keyword evidence="2" id="KW-0067">ATP-binding</keyword>
<evidence type="ECO:0000313" key="2">
    <source>
        <dbReference type="EMBL" id="NOL49727.1"/>
    </source>
</evidence>
<dbReference type="PANTHER" id="PTHR34825">
    <property type="entry name" value="CONSERVED PROTEIN, WITH A WEAK D-GALACTARATE DEHYDRATASE/ALTRONATE HYDROLASE DOMAIN"/>
    <property type="match status" value="1"/>
</dbReference>
<name>A0A7Y4LA34_9BURK</name>
<accession>A0A7Y4LA34</accession>